<keyword evidence="2" id="KW-1185">Reference proteome</keyword>
<gene>
    <name evidence="1" type="ORF">SAMN02910314_01989</name>
</gene>
<dbReference type="Proteomes" id="UP000182975">
    <property type="component" value="Unassembled WGS sequence"/>
</dbReference>
<accession>A0A1H8UKB2</accession>
<reference evidence="2" key="1">
    <citation type="submission" date="2016-10" db="EMBL/GenBank/DDBJ databases">
        <authorList>
            <person name="Varghese N."/>
        </authorList>
    </citation>
    <scope>NUCLEOTIDE SEQUENCE [LARGE SCALE GENOMIC DNA]</scope>
    <source>
        <strain evidence="2">DSM 21843</strain>
    </source>
</reference>
<sequence length="116" mass="12477">MTTPDGFSEELVNLARSFVNEEQEKVVAAVRKGADVTKQQLVQTSPSDSGDYAAGWRRSSKVTFDHIEASVYQAKKPGLPHLLEKGHGGPHPAPAHPHIESAYEVGVATIESELGT</sequence>
<dbReference type="RefSeq" id="WP_066660255.1">
    <property type="nucleotide sequence ID" value="NZ_CP011402.1"/>
</dbReference>
<organism evidence="1 2">
    <name type="scientific">Denitrobacterium detoxificans</name>
    <dbReference type="NCBI Taxonomy" id="79604"/>
    <lineage>
        <taxon>Bacteria</taxon>
        <taxon>Bacillati</taxon>
        <taxon>Actinomycetota</taxon>
        <taxon>Coriobacteriia</taxon>
        <taxon>Eggerthellales</taxon>
        <taxon>Eggerthellaceae</taxon>
        <taxon>Denitrobacterium</taxon>
    </lineage>
</organism>
<dbReference type="EMBL" id="FOEC01000024">
    <property type="protein sequence ID" value="SEP03621.1"/>
    <property type="molecule type" value="Genomic_DNA"/>
</dbReference>
<name>A0A1H8UKB2_9ACTN</name>
<evidence type="ECO:0000313" key="1">
    <source>
        <dbReference type="EMBL" id="SEP03621.1"/>
    </source>
</evidence>
<dbReference type="OrthoDB" id="1696709at2"/>
<evidence type="ECO:0000313" key="2">
    <source>
        <dbReference type="Proteomes" id="UP000182975"/>
    </source>
</evidence>
<protein>
    <submittedName>
        <fullName evidence="1">Uncharacterized protein</fullName>
    </submittedName>
</protein>
<proteinExistence type="predicted"/>
<dbReference type="AlphaFoldDB" id="A0A1H8UKB2"/>